<name>A0A1E3IET1_9TREE</name>
<dbReference type="RefSeq" id="XP_019028898.1">
    <property type="nucleotide sequence ID" value="XM_019179140.1"/>
</dbReference>
<feature type="compositionally biased region" description="Basic and acidic residues" evidence="1">
    <location>
        <begin position="58"/>
        <end position="67"/>
    </location>
</feature>
<evidence type="ECO:0000313" key="3">
    <source>
        <dbReference type="Proteomes" id="UP000094819"/>
    </source>
</evidence>
<comment type="caution">
    <text evidence="2">The sequence shown here is derived from an EMBL/GenBank/DDBJ whole genome shotgun (WGS) entry which is preliminary data.</text>
</comment>
<reference evidence="2 3" key="1">
    <citation type="submission" date="2016-06" db="EMBL/GenBank/DDBJ databases">
        <title>Evolution of pathogenesis and genome organization in the Tremellales.</title>
        <authorList>
            <person name="Cuomo C."/>
            <person name="Litvintseva A."/>
            <person name="Heitman J."/>
            <person name="Chen Y."/>
            <person name="Sun S."/>
            <person name="Springer D."/>
            <person name="Dromer F."/>
            <person name="Young S."/>
            <person name="Zeng Q."/>
            <person name="Chapman S."/>
            <person name="Gujja S."/>
            <person name="Saif S."/>
            <person name="Birren B."/>
        </authorList>
    </citation>
    <scope>NUCLEOTIDE SEQUENCE [LARGE SCALE GENOMIC DNA]</scope>
    <source>
        <strain evidence="2 3">CBS 7118</strain>
    </source>
</reference>
<feature type="compositionally biased region" description="Polar residues" evidence="1">
    <location>
        <begin position="112"/>
        <end position="121"/>
    </location>
</feature>
<keyword evidence="3" id="KW-1185">Reference proteome</keyword>
<dbReference type="GeneID" id="30196337"/>
<feature type="region of interest" description="Disordered" evidence="1">
    <location>
        <begin position="110"/>
        <end position="145"/>
    </location>
</feature>
<dbReference type="Proteomes" id="UP000094819">
    <property type="component" value="Unassembled WGS sequence"/>
</dbReference>
<organism evidence="2 3">
    <name type="scientific">Cryptococcus wingfieldii CBS 7118</name>
    <dbReference type="NCBI Taxonomy" id="1295528"/>
    <lineage>
        <taxon>Eukaryota</taxon>
        <taxon>Fungi</taxon>
        <taxon>Dikarya</taxon>
        <taxon>Basidiomycota</taxon>
        <taxon>Agaricomycotina</taxon>
        <taxon>Tremellomycetes</taxon>
        <taxon>Tremellales</taxon>
        <taxon>Cryptococcaceae</taxon>
        <taxon>Cryptococcus</taxon>
    </lineage>
</organism>
<accession>A0A1E3IET1</accession>
<dbReference type="EMBL" id="AWGH01000029">
    <property type="protein sequence ID" value="ODN87124.1"/>
    <property type="molecule type" value="Genomic_DNA"/>
</dbReference>
<dbReference type="PANTHER" id="PTHR40644">
    <property type="entry name" value="UPF0653 PROTEIN C607.02C"/>
    <property type="match status" value="1"/>
</dbReference>
<dbReference type="AlphaFoldDB" id="A0A1E3IET1"/>
<dbReference type="PANTHER" id="PTHR40644:SF1">
    <property type="entry name" value="UPF0653 PROTEIN C607.02C"/>
    <property type="match status" value="1"/>
</dbReference>
<protein>
    <submittedName>
        <fullName evidence="2">Uncharacterized protein</fullName>
    </submittedName>
</protein>
<gene>
    <name evidence="2" type="ORF">L198_07126</name>
</gene>
<feature type="region of interest" description="Disordered" evidence="1">
    <location>
        <begin position="1"/>
        <end position="85"/>
    </location>
</feature>
<proteinExistence type="predicted"/>
<sequence length="279" mass="31388">MPHKRSKKSVRDAETAKKGKNLAPSDTKNPYDDTPRGATRIFTSIDLQTKFRASGRTNSEDTGERRGLPGTGKGANVKGKGKEALPKIMPQETLGEYNRRIESLLRPAVSSAIKTAENQRQAEVADERRGKKERKRRARLEKLIKEGKVDKKVLEEFEKSVKEKKRKREQGKGGDSESEEEEGERGGKKQKQQQQQKEQKEFKAATSTSAPRRLNDIAQAPPSLPQLKRAGEKSGVYGAVSSGKMPLNAGQKRIMEEERERVINLYREMKAKRQESKCS</sequence>
<dbReference type="OrthoDB" id="5876637at2759"/>
<feature type="region of interest" description="Disordered" evidence="1">
    <location>
        <begin position="159"/>
        <end position="245"/>
    </location>
</feature>
<evidence type="ECO:0000256" key="1">
    <source>
        <dbReference type="SAM" id="MobiDB-lite"/>
    </source>
</evidence>
<evidence type="ECO:0000313" key="2">
    <source>
        <dbReference type="EMBL" id="ODN87124.1"/>
    </source>
</evidence>